<dbReference type="EMBL" id="VWRN01000045">
    <property type="protein sequence ID" value="KAA6120812.1"/>
    <property type="molecule type" value="Genomic_DNA"/>
</dbReference>
<keyword evidence="1" id="KW-0479">Metal-binding</keyword>
<reference evidence="2 3" key="1">
    <citation type="submission" date="2019-09" db="EMBL/GenBank/DDBJ databases">
        <title>Isolation of a novel species in the genus Cupriavidus from patients with sepsis using whole genome sequencing.</title>
        <authorList>
            <person name="Kweon O.J."/>
            <person name="Lee M.-K."/>
        </authorList>
    </citation>
    <scope>NUCLEOTIDE SEQUENCE [LARGE SCALE GENOMIC DNA]</scope>
    <source>
        <strain evidence="2 3">MKL-01</strain>
    </source>
</reference>
<dbReference type="GO" id="GO:0046872">
    <property type="term" value="F:metal ion binding"/>
    <property type="evidence" value="ECO:0007669"/>
    <property type="project" value="UniProtKB-KW"/>
</dbReference>
<sequence length="216" mass="22807">MTQADITTAQLDRLKRLGTATIHEAQGQQGAVDPRIAALDPGMRLAGPALTVDVRPGDNLMIHYALTKARPGDVLVVDAKGFAEAGPWGDVLTFAAQTIGLAGLVIDGAVRDAASIVEMGFPVFCRGVCIRGTNKQQPGKLGVPLIVGGAAIRPGDIVVGDRDGLVVVAREQVAQVIEASEARERKEQQMRERLAGGATMVELLELQDTLARYGLH</sequence>
<evidence type="ECO:0000256" key="1">
    <source>
        <dbReference type="PIRSR" id="PIRSR605493-1"/>
    </source>
</evidence>
<proteinExistence type="predicted"/>
<dbReference type="PANTHER" id="PTHR33254:SF16">
    <property type="entry name" value="BLR3842 PROTEIN"/>
    <property type="match status" value="1"/>
</dbReference>
<keyword evidence="3" id="KW-1185">Reference proteome</keyword>
<accession>A0A5M8ADQ2</accession>
<comment type="cofactor">
    <cofactor evidence="1">
        <name>Mg(2+)</name>
        <dbReference type="ChEBI" id="CHEBI:18420"/>
    </cofactor>
</comment>
<dbReference type="Gene3D" id="3.50.30.40">
    <property type="entry name" value="Ribonuclease E inhibitor RraA/RraA-like"/>
    <property type="match status" value="1"/>
</dbReference>
<dbReference type="RefSeq" id="WP_149316085.1">
    <property type="nucleotide sequence ID" value="NZ_VWRN01000045.1"/>
</dbReference>
<dbReference type="SUPFAM" id="SSF89562">
    <property type="entry name" value="RraA-like"/>
    <property type="match status" value="1"/>
</dbReference>
<dbReference type="CDD" id="cd16841">
    <property type="entry name" value="RraA_family"/>
    <property type="match status" value="1"/>
</dbReference>
<dbReference type="AlphaFoldDB" id="A0A5M8ADQ2"/>
<comment type="caution">
    <text evidence="2">The sequence shown here is derived from an EMBL/GenBank/DDBJ whole genome shotgun (WGS) entry which is preliminary data.</text>
</comment>
<dbReference type="NCBIfam" id="NF006731">
    <property type="entry name" value="PRK09262.1"/>
    <property type="match status" value="1"/>
</dbReference>
<dbReference type="InterPro" id="IPR036704">
    <property type="entry name" value="RraA/RraA-like_sf"/>
</dbReference>
<name>A0A5M8ADQ2_9BURK</name>
<feature type="binding site" evidence="1">
    <location>
        <begin position="89"/>
        <end position="92"/>
    </location>
    <ligand>
        <name>substrate</name>
    </ligand>
</feature>
<feature type="binding site" evidence="1">
    <location>
        <position position="111"/>
    </location>
    <ligand>
        <name>substrate</name>
    </ligand>
</feature>
<organism evidence="2 3">
    <name type="scientific">Cupriavidus cauae</name>
    <dbReference type="NCBI Taxonomy" id="2608999"/>
    <lineage>
        <taxon>Bacteria</taxon>
        <taxon>Pseudomonadati</taxon>
        <taxon>Pseudomonadota</taxon>
        <taxon>Betaproteobacteria</taxon>
        <taxon>Burkholderiales</taxon>
        <taxon>Burkholderiaceae</taxon>
        <taxon>Cupriavidus</taxon>
    </lineage>
</organism>
<dbReference type="Proteomes" id="UP000324324">
    <property type="component" value="Unassembled WGS sequence"/>
</dbReference>
<dbReference type="Pfam" id="PF03737">
    <property type="entry name" value="RraA-like"/>
    <property type="match status" value="1"/>
</dbReference>
<dbReference type="PANTHER" id="PTHR33254">
    <property type="entry name" value="4-HYDROXY-4-METHYL-2-OXOGLUTARATE ALDOLASE 3-RELATED"/>
    <property type="match status" value="1"/>
</dbReference>
<gene>
    <name evidence="2" type="ORF">F1599_16745</name>
</gene>
<protein>
    <submittedName>
        <fullName evidence="2">RraA family protein</fullName>
    </submittedName>
</protein>
<dbReference type="InterPro" id="IPR005493">
    <property type="entry name" value="RraA/RraA-like"/>
</dbReference>
<keyword evidence="1" id="KW-0460">Magnesium</keyword>
<feature type="binding site" evidence="1">
    <location>
        <position position="112"/>
    </location>
    <ligand>
        <name>Mg(2+)</name>
        <dbReference type="ChEBI" id="CHEBI:18420"/>
    </ligand>
</feature>
<evidence type="ECO:0000313" key="3">
    <source>
        <dbReference type="Proteomes" id="UP000324324"/>
    </source>
</evidence>
<evidence type="ECO:0000313" key="2">
    <source>
        <dbReference type="EMBL" id="KAA6120812.1"/>
    </source>
</evidence>